<accession>A0A1F4VM61</accession>
<gene>
    <name evidence="2" type="ORF">A3H26_01585</name>
</gene>
<proteinExistence type="predicted"/>
<dbReference type="STRING" id="1802630.A3H26_01585"/>
<dbReference type="CDD" id="cd04179">
    <property type="entry name" value="DPM_DPG-synthase_like"/>
    <property type="match status" value="1"/>
</dbReference>
<dbReference type="InterPro" id="IPR050256">
    <property type="entry name" value="Glycosyltransferase_2"/>
</dbReference>
<protein>
    <recommendedName>
        <fullName evidence="1">Glycosyltransferase 2-like domain-containing protein</fullName>
    </recommendedName>
</protein>
<evidence type="ECO:0000313" key="3">
    <source>
        <dbReference type="Proteomes" id="UP000177763"/>
    </source>
</evidence>
<dbReference type="EMBL" id="MEVN01000002">
    <property type="protein sequence ID" value="OGC57893.1"/>
    <property type="molecule type" value="Genomic_DNA"/>
</dbReference>
<dbReference type="InterPro" id="IPR029044">
    <property type="entry name" value="Nucleotide-diphossugar_trans"/>
</dbReference>
<dbReference type="Gene3D" id="3.90.550.10">
    <property type="entry name" value="Spore Coat Polysaccharide Biosynthesis Protein SpsA, Chain A"/>
    <property type="match status" value="1"/>
</dbReference>
<feature type="domain" description="Glycosyltransferase 2-like" evidence="1">
    <location>
        <begin position="5"/>
        <end position="163"/>
    </location>
</feature>
<organism evidence="2 3">
    <name type="scientific">candidate division WWE3 bacterium RIFCSPLOWO2_12_FULL_36_10</name>
    <dbReference type="NCBI Taxonomy" id="1802630"/>
    <lineage>
        <taxon>Bacteria</taxon>
        <taxon>Katanobacteria</taxon>
    </lineage>
</organism>
<dbReference type="SUPFAM" id="SSF53448">
    <property type="entry name" value="Nucleotide-diphospho-sugar transferases"/>
    <property type="match status" value="1"/>
</dbReference>
<evidence type="ECO:0000259" key="1">
    <source>
        <dbReference type="Pfam" id="PF00535"/>
    </source>
</evidence>
<name>A0A1F4VM61_UNCKA</name>
<reference evidence="2 3" key="1">
    <citation type="journal article" date="2016" name="Nat. Commun.">
        <title>Thousands of microbial genomes shed light on interconnected biogeochemical processes in an aquifer system.</title>
        <authorList>
            <person name="Anantharaman K."/>
            <person name="Brown C.T."/>
            <person name="Hug L.A."/>
            <person name="Sharon I."/>
            <person name="Castelle C.J."/>
            <person name="Probst A.J."/>
            <person name="Thomas B.C."/>
            <person name="Singh A."/>
            <person name="Wilkins M.J."/>
            <person name="Karaoz U."/>
            <person name="Brodie E.L."/>
            <person name="Williams K.H."/>
            <person name="Hubbard S.S."/>
            <person name="Banfield J.F."/>
        </authorList>
    </citation>
    <scope>NUCLEOTIDE SEQUENCE [LARGE SCALE GENOMIC DNA]</scope>
</reference>
<dbReference type="PANTHER" id="PTHR48090:SF7">
    <property type="entry name" value="RFBJ PROTEIN"/>
    <property type="match status" value="1"/>
</dbReference>
<dbReference type="AlphaFoldDB" id="A0A1F4VM61"/>
<dbReference type="PANTHER" id="PTHR48090">
    <property type="entry name" value="UNDECAPRENYL-PHOSPHATE 4-DEOXY-4-FORMAMIDO-L-ARABINOSE TRANSFERASE-RELATED"/>
    <property type="match status" value="1"/>
</dbReference>
<evidence type="ECO:0000313" key="2">
    <source>
        <dbReference type="EMBL" id="OGC57893.1"/>
    </source>
</evidence>
<dbReference type="Pfam" id="PF00535">
    <property type="entry name" value="Glycos_transf_2"/>
    <property type="match status" value="1"/>
</dbReference>
<dbReference type="Proteomes" id="UP000177763">
    <property type="component" value="Unassembled WGS sequence"/>
</dbReference>
<dbReference type="InterPro" id="IPR001173">
    <property type="entry name" value="Glyco_trans_2-like"/>
</dbReference>
<comment type="caution">
    <text evidence="2">The sequence shown here is derived from an EMBL/GenBank/DDBJ whole genome shotgun (WGS) entry which is preliminary data.</text>
</comment>
<sequence>MKAVIIIPAFNESQVIFKVLESLPKKLDGITTVEVVVVDDGSSDQTANEAIKTKVNVIRHLLNRGLGAAIKTGFSWAKEHNADVVVTFDADGQHDPEDIPKLIRPIILKKADVVIGSRFLNKQAIPFDRFLLNWFANFATFVLYGASSTDSQSGLRAFSKKAVNLIDFKADRMEFSSEILLEAKKNNLRLIEVPIKAIYTSYSRTKGQKNVNAFPVFMRFLVKLLR</sequence>